<comment type="caution">
    <text evidence="1">The sequence shown here is derived from an EMBL/GenBank/DDBJ whole genome shotgun (WGS) entry which is preliminary data.</text>
</comment>
<sequence>MQVHQLFDKEIKLIQQQIKPVPFATPKELESYSELWDEYKTEIKLITFVHELTRDVSNMYNSSRFNEEKVKNYLINYNDYCDASLLKVRWEIERYKTLCEEYNSIHKEFKNCIDKKKSFI</sequence>
<reference evidence="1" key="1">
    <citation type="submission" date="2021-06" db="EMBL/GenBank/DDBJ databases">
        <authorList>
            <person name="Kallberg Y."/>
            <person name="Tangrot J."/>
            <person name="Rosling A."/>
        </authorList>
    </citation>
    <scope>NUCLEOTIDE SEQUENCE</scope>
    <source>
        <strain evidence="1">28 12/20/2015</strain>
    </source>
</reference>
<dbReference type="EMBL" id="CAJVPW010016560">
    <property type="protein sequence ID" value="CAG8670986.1"/>
    <property type="molecule type" value="Genomic_DNA"/>
</dbReference>
<evidence type="ECO:0000313" key="1">
    <source>
        <dbReference type="EMBL" id="CAG8670986.1"/>
    </source>
</evidence>
<dbReference type="Proteomes" id="UP000789366">
    <property type="component" value="Unassembled WGS sequence"/>
</dbReference>
<gene>
    <name evidence="1" type="ORF">SPELUC_LOCUS9662</name>
</gene>
<evidence type="ECO:0000313" key="2">
    <source>
        <dbReference type="Proteomes" id="UP000789366"/>
    </source>
</evidence>
<keyword evidence="2" id="KW-1185">Reference proteome</keyword>
<name>A0ACA9NWC5_9GLOM</name>
<protein>
    <submittedName>
        <fullName evidence="1">11108_t:CDS:1</fullName>
    </submittedName>
</protein>
<organism evidence="1 2">
    <name type="scientific">Cetraspora pellucida</name>
    <dbReference type="NCBI Taxonomy" id="1433469"/>
    <lineage>
        <taxon>Eukaryota</taxon>
        <taxon>Fungi</taxon>
        <taxon>Fungi incertae sedis</taxon>
        <taxon>Mucoromycota</taxon>
        <taxon>Glomeromycotina</taxon>
        <taxon>Glomeromycetes</taxon>
        <taxon>Diversisporales</taxon>
        <taxon>Gigasporaceae</taxon>
        <taxon>Cetraspora</taxon>
    </lineage>
</organism>
<proteinExistence type="predicted"/>
<accession>A0ACA9NWC5</accession>